<feature type="non-terminal residue" evidence="1">
    <location>
        <position position="118"/>
    </location>
</feature>
<proteinExistence type="predicted"/>
<reference evidence="1" key="1">
    <citation type="submission" date="2018-05" db="EMBL/GenBank/DDBJ databases">
        <authorList>
            <person name="Lanie J.A."/>
            <person name="Ng W.-L."/>
            <person name="Kazmierczak K.M."/>
            <person name="Andrzejewski T.M."/>
            <person name="Davidsen T.M."/>
            <person name="Wayne K.J."/>
            <person name="Tettelin H."/>
            <person name="Glass J.I."/>
            <person name="Rusch D."/>
            <person name="Podicherti R."/>
            <person name="Tsui H.-C.T."/>
            <person name="Winkler M.E."/>
        </authorList>
    </citation>
    <scope>NUCLEOTIDE SEQUENCE</scope>
</reference>
<evidence type="ECO:0000313" key="1">
    <source>
        <dbReference type="EMBL" id="SVE12269.1"/>
    </source>
</evidence>
<gene>
    <name evidence="1" type="ORF">METZ01_LOCUS465123</name>
</gene>
<protein>
    <submittedName>
        <fullName evidence="1">Uncharacterized protein</fullName>
    </submittedName>
</protein>
<name>A0A383AXK8_9ZZZZ</name>
<dbReference type="AlphaFoldDB" id="A0A383AXK8"/>
<sequence>MTIEWHSPNYTSSSSDFDLPEVYSARGELYDVGGIPHGQWNGVLSFVGGASNCVWEYMYIDRHGTYEDLIVQETPYTIELEGELVDSEYNYNVILSMDDDMSSDNMLLELFVAEDSIW</sequence>
<dbReference type="EMBL" id="UINC01195620">
    <property type="protein sequence ID" value="SVE12269.1"/>
    <property type="molecule type" value="Genomic_DNA"/>
</dbReference>
<organism evidence="1">
    <name type="scientific">marine metagenome</name>
    <dbReference type="NCBI Taxonomy" id="408172"/>
    <lineage>
        <taxon>unclassified sequences</taxon>
        <taxon>metagenomes</taxon>
        <taxon>ecological metagenomes</taxon>
    </lineage>
</organism>
<accession>A0A383AXK8</accession>